<evidence type="ECO:0000313" key="5">
    <source>
        <dbReference type="Proteomes" id="UP001274830"/>
    </source>
</evidence>
<dbReference type="Pfam" id="PF04603">
    <property type="entry name" value="Mog1"/>
    <property type="match status" value="1"/>
</dbReference>
<keyword evidence="5" id="KW-1185">Reference proteome</keyword>
<sequence>MATNTTQPQDQYKPAPLFGGAITCLLPSTFADVSDIRQVPDNQEVWLDTDGFTSIVLDILERVYAKSDADALRVHLEHIVDEDKDKMKILQEGEVAVCEMMGSSTPCYTLIVTSPPGAKQRGRANEPAFVDLLVTLIRLEKQKTDLVVTINVPHVPGTYDAGEIDREAGRLGKLLDRALEMREKVLRSLEIKDFGLFGEE</sequence>
<dbReference type="Proteomes" id="UP001274830">
    <property type="component" value="Unassembled WGS sequence"/>
</dbReference>
<organism evidence="4 5">
    <name type="scientific">Recurvomyces mirabilis</name>
    <dbReference type="NCBI Taxonomy" id="574656"/>
    <lineage>
        <taxon>Eukaryota</taxon>
        <taxon>Fungi</taxon>
        <taxon>Dikarya</taxon>
        <taxon>Ascomycota</taxon>
        <taxon>Pezizomycotina</taxon>
        <taxon>Dothideomycetes</taxon>
        <taxon>Dothideomycetidae</taxon>
        <taxon>Mycosphaerellales</taxon>
        <taxon>Teratosphaeriaceae</taxon>
        <taxon>Recurvomyces</taxon>
    </lineage>
</organism>
<evidence type="ECO:0000256" key="1">
    <source>
        <dbReference type="ARBA" id="ARBA00010307"/>
    </source>
</evidence>
<evidence type="ECO:0000256" key="3">
    <source>
        <dbReference type="ARBA" id="ARBA00022927"/>
    </source>
</evidence>
<dbReference type="AlphaFoldDB" id="A0AAE0WSY0"/>
<dbReference type="Gene3D" id="3.40.1000.10">
    <property type="entry name" value="Mog1/PsbP, alpha/beta/alpha sandwich"/>
    <property type="match status" value="1"/>
</dbReference>
<gene>
    <name evidence="4" type="ORF">LTR78_002748</name>
</gene>
<protein>
    <recommendedName>
        <fullName evidence="6">Mog1p/PsbP-like protein</fullName>
    </recommendedName>
</protein>
<dbReference type="InterPro" id="IPR007681">
    <property type="entry name" value="Mog1"/>
</dbReference>
<evidence type="ECO:0000256" key="2">
    <source>
        <dbReference type="ARBA" id="ARBA00022448"/>
    </source>
</evidence>
<dbReference type="SUPFAM" id="SSF55724">
    <property type="entry name" value="Mog1p/PsbP-like"/>
    <property type="match status" value="1"/>
</dbReference>
<dbReference type="GO" id="GO:0005634">
    <property type="term" value="C:nucleus"/>
    <property type="evidence" value="ECO:0007669"/>
    <property type="project" value="TreeGrafter"/>
</dbReference>
<dbReference type="GO" id="GO:0005085">
    <property type="term" value="F:guanyl-nucleotide exchange factor activity"/>
    <property type="evidence" value="ECO:0007669"/>
    <property type="project" value="TreeGrafter"/>
</dbReference>
<comment type="similarity">
    <text evidence="1">Belongs to the MOG1 family.</text>
</comment>
<keyword evidence="3" id="KW-0653">Protein transport</keyword>
<dbReference type="PANTHER" id="PTHR15837:SF0">
    <property type="entry name" value="RAN GUANINE NUCLEOTIDE RELEASE FACTOR"/>
    <property type="match status" value="1"/>
</dbReference>
<dbReference type="InterPro" id="IPR016123">
    <property type="entry name" value="Mog1/PsbP_a/b/a-sand"/>
</dbReference>
<accession>A0AAE0WSY0</accession>
<evidence type="ECO:0000313" key="4">
    <source>
        <dbReference type="EMBL" id="KAK3677210.1"/>
    </source>
</evidence>
<dbReference type="PANTHER" id="PTHR15837">
    <property type="entry name" value="RAN GUANINE NUCLEOTIDE RELEASE FACTOR"/>
    <property type="match status" value="1"/>
</dbReference>
<dbReference type="EMBL" id="JAUTXT010000007">
    <property type="protein sequence ID" value="KAK3677210.1"/>
    <property type="molecule type" value="Genomic_DNA"/>
</dbReference>
<keyword evidence="2" id="KW-0813">Transport</keyword>
<name>A0AAE0WSY0_9PEZI</name>
<evidence type="ECO:0008006" key="6">
    <source>
        <dbReference type="Google" id="ProtNLM"/>
    </source>
</evidence>
<dbReference type="GO" id="GO:0031267">
    <property type="term" value="F:small GTPase binding"/>
    <property type="evidence" value="ECO:0007669"/>
    <property type="project" value="TreeGrafter"/>
</dbReference>
<comment type="caution">
    <text evidence="4">The sequence shown here is derived from an EMBL/GenBank/DDBJ whole genome shotgun (WGS) entry which is preliminary data.</text>
</comment>
<reference evidence="4" key="1">
    <citation type="submission" date="2023-07" db="EMBL/GenBank/DDBJ databases">
        <title>Black Yeasts Isolated from many extreme environments.</title>
        <authorList>
            <person name="Coleine C."/>
            <person name="Stajich J.E."/>
            <person name="Selbmann L."/>
        </authorList>
    </citation>
    <scope>NUCLEOTIDE SEQUENCE</scope>
    <source>
        <strain evidence="4">CCFEE 5485</strain>
    </source>
</reference>
<dbReference type="GO" id="GO:0006606">
    <property type="term" value="P:protein import into nucleus"/>
    <property type="evidence" value="ECO:0007669"/>
    <property type="project" value="TreeGrafter"/>
</dbReference>
<proteinExistence type="inferred from homology"/>